<organism evidence="2 3">
    <name type="scientific">Prorocentrum cordatum</name>
    <dbReference type="NCBI Taxonomy" id="2364126"/>
    <lineage>
        <taxon>Eukaryota</taxon>
        <taxon>Sar</taxon>
        <taxon>Alveolata</taxon>
        <taxon>Dinophyceae</taxon>
        <taxon>Prorocentrales</taxon>
        <taxon>Prorocentraceae</taxon>
        <taxon>Prorocentrum</taxon>
    </lineage>
</organism>
<protein>
    <submittedName>
        <fullName evidence="2">Uncharacterized protein</fullName>
    </submittedName>
</protein>
<gene>
    <name evidence="2" type="ORF">PCOR1329_LOCUS80164</name>
</gene>
<evidence type="ECO:0000256" key="1">
    <source>
        <dbReference type="SAM" id="MobiDB-lite"/>
    </source>
</evidence>
<name>A0ABN9XVA4_9DINO</name>
<evidence type="ECO:0000313" key="3">
    <source>
        <dbReference type="Proteomes" id="UP001189429"/>
    </source>
</evidence>
<reference evidence="2" key="1">
    <citation type="submission" date="2023-10" db="EMBL/GenBank/DDBJ databases">
        <authorList>
            <person name="Chen Y."/>
            <person name="Shah S."/>
            <person name="Dougan E. K."/>
            <person name="Thang M."/>
            <person name="Chan C."/>
        </authorList>
    </citation>
    <scope>NUCLEOTIDE SEQUENCE [LARGE SCALE GENOMIC DNA]</scope>
</reference>
<feature type="region of interest" description="Disordered" evidence="1">
    <location>
        <begin position="15"/>
        <end position="56"/>
    </location>
</feature>
<accession>A0ABN9XVA4</accession>
<sequence>MHPVRFVQAVPYRRDGASARAAPSAAPPTPCTPVASSWRHRRRSREEAWSSGGPEGSAAHVFFLLAVVYARGPFPNAHTLAPPRFACRQQDDTYVPVKGSRAPWACEPEKSRV</sequence>
<evidence type="ECO:0000313" key="2">
    <source>
        <dbReference type="EMBL" id="CAK0904010.1"/>
    </source>
</evidence>
<comment type="caution">
    <text evidence="2">The sequence shown here is derived from an EMBL/GenBank/DDBJ whole genome shotgun (WGS) entry which is preliminary data.</text>
</comment>
<dbReference type="Proteomes" id="UP001189429">
    <property type="component" value="Unassembled WGS sequence"/>
</dbReference>
<keyword evidence="3" id="KW-1185">Reference proteome</keyword>
<dbReference type="EMBL" id="CAUYUJ010021331">
    <property type="protein sequence ID" value="CAK0904010.1"/>
    <property type="molecule type" value="Genomic_DNA"/>
</dbReference>
<proteinExistence type="predicted"/>